<dbReference type="Gene3D" id="3.40.630.10">
    <property type="entry name" value="Zn peptidases"/>
    <property type="match status" value="2"/>
</dbReference>
<evidence type="ECO:0000313" key="4">
    <source>
        <dbReference type="Proteomes" id="UP000800200"/>
    </source>
</evidence>
<dbReference type="SUPFAM" id="SSF55031">
    <property type="entry name" value="Bacterial exopeptidase dimerisation domain"/>
    <property type="match status" value="1"/>
</dbReference>
<dbReference type="InterPro" id="IPR036264">
    <property type="entry name" value="Bact_exopeptidase_dim_dom"/>
</dbReference>
<dbReference type="PANTHER" id="PTHR11014:SF63">
    <property type="entry name" value="METALLOPEPTIDASE, PUTATIVE (AFU_ORTHOLOGUE AFUA_6G09600)-RELATED"/>
    <property type="match status" value="1"/>
</dbReference>
<gene>
    <name evidence="3" type="ORF">K469DRAFT_731009</name>
</gene>
<dbReference type="InterPro" id="IPR002933">
    <property type="entry name" value="Peptidase_M20"/>
</dbReference>
<evidence type="ECO:0000259" key="2">
    <source>
        <dbReference type="Pfam" id="PF07687"/>
    </source>
</evidence>
<dbReference type="SUPFAM" id="SSF53187">
    <property type="entry name" value="Zn-dependent exopeptidases"/>
    <property type="match status" value="1"/>
</dbReference>
<evidence type="ECO:0000256" key="1">
    <source>
        <dbReference type="ARBA" id="ARBA00006247"/>
    </source>
</evidence>
<evidence type="ECO:0000313" key="3">
    <source>
        <dbReference type="EMBL" id="KAF2192484.1"/>
    </source>
</evidence>
<dbReference type="OrthoDB" id="6119954at2759"/>
<accession>A0A6A6ELN2</accession>
<keyword evidence="4" id="KW-1185">Reference proteome</keyword>
<dbReference type="Pfam" id="PF07687">
    <property type="entry name" value="M20_dimer"/>
    <property type="match status" value="1"/>
</dbReference>
<dbReference type="InterPro" id="IPR017439">
    <property type="entry name" value="Amidohydrolase"/>
</dbReference>
<reference evidence="3" key="1">
    <citation type="journal article" date="2020" name="Stud. Mycol.">
        <title>101 Dothideomycetes genomes: a test case for predicting lifestyles and emergence of pathogens.</title>
        <authorList>
            <person name="Haridas S."/>
            <person name="Albert R."/>
            <person name="Binder M."/>
            <person name="Bloem J."/>
            <person name="Labutti K."/>
            <person name="Salamov A."/>
            <person name="Andreopoulos B."/>
            <person name="Baker S."/>
            <person name="Barry K."/>
            <person name="Bills G."/>
            <person name="Bluhm B."/>
            <person name="Cannon C."/>
            <person name="Castanera R."/>
            <person name="Culley D."/>
            <person name="Daum C."/>
            <person name="Ezra D."/>
            <person name="Gonzalez J."/>
            <person name="Henrissat B."/>
            <person name="Kuo A."/>
            <person name="Liang C."/>
            <person name="Lipzen A."/>
            <person name="Lutzoni F."/>
            <person name="Magnuson J."/>
            <person name="Mondo S."/>
            <person name="Nolan M."/>
            <person name="Ohm R."/>
            <person name="Pangilinan J."/>
            <person name="Park H.-J."/>
            <person name="Ramirez L."/>
            <person name="Alfaro M."/>
            <person name="Sun H."/>
            <person name="Tritt A."/>
            <person name="Yoshinaga Y."/>
            <person name="Zwiers L.-H."/>
            <person name="Turgeon B."/>
            <person name="Goodwin S."/>
            <person name="Spatafora J."/>
            <person name="Crous P."/>
            <person name="Grigoriev I."/>
        </authorList>
    </citation>
    <scope>NUCLEOTIDE SEQUENCE</scope>
    <source>
        <strain evidence="3">CBS 207.26</strain>
    </source>
</reference>
<dbReference type="Proteomes" id="UP000800200">
    <property type="component" value="Unassembled WGS sequence"/>
</dbReference>
<dbReference type="Pfam" id="PF01546">
    <property type="entry name" value="Peptidase_M20"/>
    <property type="match status" value="1"/>
</dbReference>
<dbReference type="AlphaFoldDB" id="A0A6A6ELN2"/>
<name>A0A6A6ELN2_9PEZI</name>
<protein>
    <recommendedName>
        <fullName evidence="2">Peptidase M20 dimerisation domain-containing protein</fullName>
    </recommendedName>
</protein>
<feature type="domain" description="Peptidase M20 dimerisation" evidence="2">
    <location>
        <begin position="87"/>
        <end position="215"/>
    </location>
</feature>
<sequence length="344" mass="37150">MSPISKVIKAHQPALQHYHTHPELSFQDKETGTSIVSHTSALEAYEVFPRIGDHGVAVVLKNGQGRTILLHADLDGLAVEEKTRIHSCGRDMHVTALLAAAEALASAKNEWNETLILVFQPAGKTARGAQVMMDDTIGTKHGLMASAADSFHHASTPNRSIDPDYTVITVSAIHAGDAENIIPDRADIGLIVRSVAPFTQERVLSSICRIIDAEASALNAPQPPELNPTTQFLFLFNDAEVTSALEKAFSAYFPPASHGYDLDIPRLSGSDDFEILATVIGKPSCLFLYGGLDPKMWDKAEKEGKLLELAVNHSPYLALVIEPTLTVAVDGYVAAALTFLEKHT</sequence>
<organism evidence="3 4">
    <name type="scientific">Zopfia rhizophila CBS 207.26</name>
    <dbReference type="NCBI Taxonomy" id="1314779"/>
    <lineage>
        <taxon>Eukaryota</taxon>
        <taxon>Fungi</taxon>
        <taxon>Dikarya</taxon>
        <taxon>Ascomycota</taxon>
        <taxon>Pezizomycotina</taxon>
        <taxon>Dothideomycetes</taxon>
        <taxon>Dothideomycetes incertae sedis</taxon>
        <taxon>Zopfiaceae</taxon>
        <taxon>Zopfia</taxon>
    </lineage>
</organism>
<dbReference type="InterPro" id="IPR011650">
    <property type="entry name" value="Peptidase_M20_dimer"/>
</dbReference>
<dbReference type="PANTHER" id="PTHR11014">
    <property type="entry name" value="PEPTIDASE M20 FAMILY MEMBER"/>
    <property type="match status" value="1"/>
</dbReference>
<dbReference type="EMBL" id="ML994615">
    <property type="protein sequence ID" value="KAF2192484.1"/>
    <property type="molecule type" value="Genomic_DNA"/>
</dbReference>
<proteinExistence type="inferred from homology"/>
<dbReference type="GO" id="GO:0016787">
    <property type="term" value="F:hydrolase activity"/>
    <property type="evidence" value="ECO:0007669"/>
    <property type="project" value="InterPro"/>
</dbReference>
<comment type="similarity">
    <text evidence="1">Belongs to the peptidase M20A family.</text>
</comment>